<dbReference type="SUPFAM" id="SSF52402">
    <property type="entry name" value="Adenine nucleotide alpha hydrolases-like"/>
    <property type="match status" value="1"/>
</dbReference>
<dbReference type="PANTHER" id="PTHR21294">
    <property type="entry name" value="ELECTRON TRANSFER FLAVOPROTEIN BETA-SUBUNIT"/>
    <property type="match status" value="1"/>
</dbReference>
<name>A0A402A2Z6_9CHLR</name>
<gene>
    <name evidence="3" type="primary">fixA</name>
    <name evidence="3" type="ORF">KTT_32780</name>
</gene>
<dbReference type="CDD" id="cd01714">
    <property type="entry name" value="ETF_beta"/>
    <property type="match status" value="1"/>
</dbReference>
<sequence length="263" mass="27665">MTMKIFVCIKQVPDPNTTINTLDPTTKRLVRSSVSLVLDPGDESTISAALKLRDTVGNSEVVALSMGPASAQEAMRRSLAMGADRAFLVTDPALAGSDAIATARVLAAVLKKEGADLIFCSTESTDGYTGMVPGAIAEFLSLPQLTFAREIRVEGSKALIKRVIPKGYQTVESSLPAVVTIASGSYEAIYPTMKGIMGAKKKPFSQLSLADIGVDASLVGEAGARERVLTIGSAQARAAGQIIKDDGSAAQQIADFLQRYQLL</sequence>
<dbReference type="PIRSF" id="PIRSF000090">
    <property type="entry name" value="Beta-ETF"/>
    <property type="match status" value="1"/>
</dbReference>
<dbReference type="Proteomes" id="UP000287352">
    <property type="component" value="Unassembled WGS sequence"/>
</dbReference>
<dbReference type="PANTHER" id="PTHR21294:SF17">
    <property type="entry name" value="PROTEIN FIXA"/>
    <property type="match status" value="1"/>
</dbReference>
<evidence type="ECO:0000256" key="1">
    <source>
        <dbReference type="ARBA" id="ARBA00042002"/>
    </source>
</evidence>
<dbReference type="EMBL" id="BIFR01000001">
    <property type="protein sequence ID" value="GCE13419.1"/>
    <property type="molecule type" value="Genomic_DNA"/>
</dbReference>
<evidence type="ECO:0000313" key="4">
    <source>
        <dbReference type="Proteomes" id="UP000287352"/>
    </source>
</evidence>
<accession>A0A402A2Z6</accession>
<dbReference type="InterPro" id="IPR014730">
    <property type="entry name" value="ETF_a/b_N"/>
</dbReference>
<dbReference type="InterPro" id="IPR033948">
    <property type="entry name" value="ETF_beta_N"/>
</dbReference>
<dbReference type="GO" id="GO:0009055">
    <property type="term" value="F:electron transfer activity"/>
    <property type="evidence" value="ECO:0007669"/>
    <property type="project" value="InterPro"/>
</dbReference>
<reference evidence="4" key="1">
    <citation type="submission" date="2018-12" db="EMBL/GenBank/DDBJ databases">
        <title>Tengunoibacter tsumagoiensis gen. nov., sp. nov., Dictyobacter kobayashii sp. nov., D. alpinus sp. nov., and D. joshuensis sp. nov. and description of Dictyobacteraceae fam. nov. within the order Ktedonobacterales isolated from Tengu-no-mugimeshi.</title>
        <authorList>
            <person name="Wang C.M."/>
            <person name="Zheng Y."/>
            <person name="Sakai Y."/>
            <person name="Toyoda A."/>
            <person name="Minakuchi Y."/>
            <person name="Abe K."/>
            <person name="Yokota A."/>
            <person name="Yabe S."/>
        </authorList>
    </citation>
    <scope>NUCLEOTIDE SEQUENCE [LARGE SCALE GENOMIC DNA]</scope>
    <source>
        <strain evidence="4">Uno3</strain>
    </source>
</reference>
<proteinExistence type="predicted"/>
<dbReference type="SMART" id="SM00893">
    <property type="entry name" value="ETF"/>
    <property type="match status" value="1"/>
</dbReference>
<protein>
    <recommendedName>
        <fullName evidence="1">Electron transfer flavoprotein small subunit</fullName>
    </recommendedName>
</protein>
<dbReference type="Pfam" id="PF01012">
    <property type="entry name" value="ETF"/>
    <property type="match status" value="1"/>
</dbReference>
<comment type="caution">
    <text evidence="3">The sequence shown here is derived from an EMBL/GenBank/DDBJ whole genome shotgun (WGS) entry which is preliminary data.</text>
</comment>
<evidence type="ECO:0000313" key="3">
    <source>
        <dbReference type="EMBL" id="GCE13419.1"/>
    </source>
</evidence>
<dbReference type="AlphaFoldDB" id="A0A402A2Z6"/>
<dbReference type="InterPro" id="IPR012255">
    <property type="entry name" value="ETF_b"/>
</dbReference>
<dbReference type="InterPro" id="IPR014729">
    <property type="entry name" value="Rossmann-like_a/b/a_fold"/>
</dbReference>
<feature type="domain" description="Electron transfer flavoprotein alpha/beta-subunit N-terminal" evidence="2">
    <location>
        <begin position="26"/>
        <end position="216"/>
    </location>
</feature>
<keyword evidence="4" id="KW-1185">Reference proteome</keyword>
<dbReference type="Gene3D" id="3.40.50.620">
    <property type="entry name" value="HUPs"/>
    <property type="match status" value="1"/>
</dbReference>
<organism evidence="3 4">
    <name type="scientific">Tengunoibacter tsumagoiensis</name>
    <dbReference type="NCBI Taxonomy" id="2014871"/>
    <lineage>
        <taxon>Bacteria</taxon>
        <taxon>Bacillati</taxon>
        <taxon>Chloroflexota</taxon>
        <taxon>Ktedonobacteria</taxon>
        <taxon>Ktedonobacterales</taxon>
        <taxon>Dictyobacteraceae</taxon>
        <taxon>Tengunoibacter</taxon>
    </lineage>
</organism>
<evidence type="ECO:0000259" key="2">
    <source>
        <dbReference type="SMART" id="SM00893"/>
    </source>
</evidence>